<dbReference type="GO" id="GO:0005737">
    <property type="term" value="C:cytoplasm"/>
    <property type="evidence" value="ECO:0007669"/>
    <property type="project" value="TreeGrafter"/>
</dbReference>
<organism evidence="3 5">
    <name type="scientific">Francisella adeliensis</name>
    <dbReference type="NCBI Taxonomy" id="2007306"/>
    <lineage>
        <taxon>Bacteria</taxon>
        <taxon>Pseudomonadati</taxon>
        <taxon>Pseudomonadota</taxon>
        <taxon>Gammaproteobacteria</taxon>
        <taxon>Thiotrichales</taxon>
        <taxon>Francisellaceae</taxon>
        <taxon>Francisella</taxon>
    </lineage>
</organism>
<dbReference type="KEGG" id="fad:CDH04_09705"/>
<dbReference type="OrthoDB" id="9807064at2"/>
<reference evidence="4 6" key="2">
    <citation type="submission" date="2019-08" db="EMBL/GenBank/DDBJ databases">
        <title>Complete genome sequences of Francisella adeliensis (FSC1325 and FSC1326).</title>
        <authorList>
            <person name="Ohrman C."/>
            <person name="Uneklint I."/>
            <person name="Vallesi A."/>
            <person name="Karlsson L."/>
            <person name="Sjodin A."/>
        </authorList>
    </citation>
    <scope>NUCLEOTIDE SEQUENCE [LARGE SCALE GENOMIC DNA]</scope>
    <source>
        <strain evidence="4 6">FSC1325</strain>
    </source>
</reference>
<dbReference type="Pfam" id="PF03099">
    <property type="entry name" value="BPL_LplA_LipB"/>
    <property type="match status" value="1"/>
</dbReference>
<dbReference type="AlphaFoldDB" id="A0A2Z4Y2A2"/>
<dbReference type="InterPro" id="IPR004408">
    <property type="entry name" value="Biotin_CoA_COase_ligase"/>
</dbReference>
<dbReference type="SUPFAM" id="SSF46785">
    <property type="entry name" value="Winged helix' DNA-binding domain"/>
    <property type="match status" value="1"/>
</dbReference>
<dbReference type="EC" id="6.3.4.15" evidence="4"/>
<sequence length="320" mass="36987">MNQTQLEILNFLKSDEYISGAEIGEKLNISRAAISKNIKLLNDKYQLEILSSTKKGYLLQEKLDLLDIDNIIEKYKNVIYFHSIDSTSNYAIKHQNSFLENTIILAEHQTKGYGRFNREWVSPFGKNLYCTIVEYISFDISKFSGLSLIIAISIAKVLQDLDFDVKLKWPNDIYINDKKIAGVIINISGEINNESILHIAFGLNVNMQKNDNIKREWTSLKRESSKHIDRTVLLIKLIETIKKDIGLFYKKGFIFFKDEYEKLNYIKDKKFTIMVGNQKLENCKYVGLSDIGEIIVEKNNQQFLFSSGEISFLESSIKSK</sequence>
<dbReference type="InterPro" id="IPR036390">
    <property type="entry name" value="WH_DNA-bd_sf"/>
</dbReference>
<name>A0A2Z4Y2A2_9GAMM</name>
<dbReference type="InterPro" id="IPR004143">
    <property type="entry name" value="BPL_LPL_catalytic"/>
</dbReference>
<evidence type="ECO:0000256" key="1">
    <source>
        <dbReference type="ARBA" id="ARBA00022598"/>
    </source>
</evidence>
<dbReference type="Gene3D" id="3.30.930.10">
    <property type="entry name" value="Bira Bifunctional Protein, Domain 2"/>
    <property type="match status" value="1"/>
</dbReference>
<dbReference type="RefSeq" id="WP_112870830.1">
    <property type="nucleotide sequence ID" value="NZ_CP021781.1"/>
</dbReference>
<dbReference type="PANTHER" id="PTHR12835">
    <property type="entry name" value="BIOTIN PROTEIN LIGASE"/>
    <property type="match status" value="1"/>
</dbReference>
<dbReference type="InterPro" id="IPR036388">
    <property type="entry name" value="WH-like_DNA-bd_sf"/>
</dbReference>
<dbReference type="PANTHER" id="PTHR12835:SF5">
    <property type="entry name" value="BIOTIN--PROTEIN LIGASE"/>
    <property type="match status" value="1"/>
</dbReference>
<protein>
    <submittedName>
        <fullName evidence="3">Biotin--[acetyl-CoA-carboxylase] ligase</fullName>
        <ecNumber evidence="4">6.3.4.15</ecNumber>
    </submittedName>
</protein>
<dbReference type="InterPro" id="IPR045864">
    <property type="entry name" value="aa-tRNA-synth_II/BPL/LPL"/>
</dbReference>
<feature type="domain" description="BPL/LPL catalytic" evidence="2">
    <location>
        <begin position="73"/>
        <end position="249"/>
    </location>
</feature>
<dbReference type="Proteomes" id="UP000681131">
    <property type="component" value="Chromosome"/>
</dbReference>
<dbReference type="Proteomes" id="UP000251120">
    <property type="component" value="Chromosome"/>
</dbReference>
<dbReference type="CDD" id="cd16442">
    <property type="entry name" value="BPL"/>
    <property type="match status" value="1"/>
</dbReference>
<dbReference type="EMBL" id="CP043424">
    <property type="protein sequence ID" value="QIW12899.1"/>
    <property type="molecule type" value="Genomic_DNA"/>
</dbReference>
<proteinExistence type="predicted"/>
<evidence type="ECO:0000313" key="4">
    <source>
        <dbReference type="EMBL" id="QIW12899.1"/>
    </source>
</evidence>
<dbReference type="InterPro" id="IPR013196">
    <property type="entry name" value="HTH_11"/>
</dbReference>
<reference evidence="3 5" key="1">
    <citation type="submission" date="2017-06" db="EMBL/GenBank/DDBJ databases">
        <title>Complete genome of Francisella adeliensis.</title>
        <authorList>
            <person name="Vallesi A."/>
            <person name="Sjodin A."/>
        </authorList>
    </citation>
    <scope>NUCLEOTIDE SEQUENCE [LARGE SCALE GENOMIC DNA]</scope>
    <source>
        <strain evidence="3 5">FDC440</strain>
    </source>
</reference>
<keyword evidence="1 3" id="KW-0436">Ligase</keyword>
<gene>
    <name evidence="3" type="ORF">CDH04_09705</name>
    <name evidence="4" type="ORF">FZC43_09715</name>
</gene>
<evidence type="ECO:0000259" key="2">
    <source>
        <dbReference type="PROSITE" id="PS51733"/>
    </source>
</evidence>
<evidence type="ECO:0000313" key="5">
    <source>
        <dbReference type="Proteomes" id="UP000251120"/>
    </source>
</evidence>
<keyword evidence="6" id="KW-1185">Reference proteome</keyword>
<dbReference type="Gene3D" id="1.10.10.10">
    <property type="entry name" value="Winged helix-like DNA-binding domain superfamily/Winged helix DNA-binding domain"/>
    <property type="match status" value="1"/>
</dbReference>
<dbReference type="PROSITE" id="PS51733">
    <property type="entry name" value="BPL_LPL_CATALYTIC"/>
    <property type="match status" value="1"/>
</dbReference>
<dbReference type="GO" id="GO:0004077">
    <property type="term" value="F:biotin--[biotin carboxyl-carrier protein] ligase activity"/>
    <property type="evidence" value="ECO:0007669"/>
    <property type="project" value="UniProtKB-EC"/>
</dbReference>
<evidence type="ECO:0000313" key="6">
    <source>
        <dbReference type="Proteomes" id="UP000681131"/>
    </source>
</evidence>
<accession>A0A2Z4Y2A2</accession>
<dbReference type="Pfam" id="PF08279">
    <property type="entry name" value="HTH_11"/>
    <property type="match status" value="1"/>
</dbReference>
<dbReference type="NCBIfam" id="TIGR00121">
    <property type="entry name" value="birA_ligase"/>
    <property type="match status" value="1"/>
</dbReference>
<dbReference type="SUPFAM" id="SSF55681">
    <property type="entry name" value="Class II aaRS and biotin synthetases"/>
    <property type="match status" value="1"/>
</dbReference>
<dbReference type="EMBL" id="CP021781">
    <property type="protein sequence ID" value="AXA34655.1"/>
    <property type="molecule type" value="Genomic_DNA"/>
</dbReference>
<evidence type="ECO:0000313" key="3">
    <source>
        <dbReference type="EMBL" id="AXA34655.1"/>
    </source>
</evidence>